<organism evidence="2 3">
    <name type="scientific">Frankia alni (strain DSM 45986 / CECT 9034 / ACN14a)</name>
    <dbReference type="NCBI Taxonomy" id="326424"/>
    <lineage>
        <taxon>Bacteria</taxon>
        <taxon>Bacillati</taxon>
        <taxon>Actinomycetota</taxon>
        <taxon>Actinomycetes</taxon>
        <taxon>Frankiales</taxon>
        <taxon>Frankiaceae</taxon>
        <taxon>Frankia</taxon>
    </lineage>
</organism>
<gene>
    <name evidence="2" type="ordered locus">FRAAL1897</name>
</gene>
<accession>Q0RPI4</accession>
<feature type="transmembrane region" description="Helical" evidence="1">
    <location>
        <begin position="23"/>
        <end position="42"/>
    </location>
</feature>
<evidence type="ECO:0000313" key="2">
    <source>
        <dbReference type="EMBL" id="CAJ60547.1"/>
    </source>
</evidence>
<keyword evidence="3" id="KW-1185">Reference proteome</keyword>
<dbReference type="Proteomes" id="UP000000657">
    <property type="component" value="Chromosome"/>
</dbReference>
<proteinExistence type="predicted"/>
<dbReference type="eggNOG" id="ENOG50346K4">
    <property type="taxonomic scope" value="Bacteria"/>
</dbReference>
<reference evidence="2 3" key="1">
    <citation type="journal article" date="2007" name="Genome Res.">
        <title>Genome characteristics of facultatively symbiotic Frankia sp. strains reflect host range and host plant biogeography.</title>
        <authorList>
            <person name="Normand P."/>
            <person name="Lapierre P."/>
            <person name="Tisa L.S."/>
            <person name="Gogarten J.P."/>
            <person name="Alloisio N."/>
            <person name="Bagnarol E."/>
            <person name="Bassi C.A."/>
            <person name="Berry A.M."/>
            <person name="Bickhart D.M."/>
            <person name="Choisne N."/>
            <person name="Couloux A."/>
            <person name="Cournoyer B."/>
            <person name="Cruveiller S."/>
            <person name="Daubin V."/>
            <person name="Demange N."/>
            <person name="Francino M.P."/>
            <person name="Goltsman E."/>
            <person name="Huang Y."/>
            <person name="Kopp O.R."/>
            <person name="Labarre L."/>
            <person name="Lapidus A."/>
            <person name="Lavire C."/>
            <person name="Marechal J."/>
            <person name="Martinez M."/>
            <person name="Mastronunzio J.E."/>
            <person name="Mullin B.C."/>
            <person name="Niemann J."/>
            <person name="Pujic P."/>
            <person name="Rawnsley T."/>
            <person name="Rouy Z."/>
            <person name="Schenowitz C."/>
            <person name="Sellstedt A."/>
            <person name="Tavares F."/>
            <person name="Tomkins J.P."/>
            <person name="Vallenet D."/>
            <person name="Valverde C."/>
            <person name="Wall L.G."/>
            <person name="Wang Y."/>
            <person name="Medigue C."/>
            <person name="Benson D.R."/>
        </authorList>
    </citation>
    <scope>NUCLEOTIDE SEQUENCE [LARGE SCALE GENOMIC DNA]</scope>
    <source>
        <strain evidence="3">DSM 45986 / CECT 9034 / ACN14a</strain>
    </source>
</reference>
<dbReference type="AlphaFoldDB" id="Q0RPI4"/>
<sequence>MPDRSAPFAEKMAYYRSQHTGRAIRLTHLVGIPGVAFALPVVFARPRIGLPVFAASWAVQIAGHVLFEHNRPALADGPLTYQLCGLANWCEEVADLVGRAGAADLVSRAGAADPWAAATGRGSDQA</sequence>
<protein>
    <recommendedName>
        <fullName evidence="4">DUF962 domain-containing protein</fullName>
    </recommendedName>
</protein>
<dbReference type="Pfam" id="PF06127">
    <property type="entry name" value="Mpo1-like"/>
    <property type="match status" value="1"/>
</dbReference>
<dbReference type="InterPro" id="IPR009305">
    <property type="entry name" value="Mpo1-like"/>
</dbReference>
<evidence type="ECO:0000313" key="3">
    <source>
        <dbReference type="Proteomes" id="UP000000657"/>
    </source>
</evidence>
<dbReference type="KEGG" id="fal:FRAAL1897"/>
<keyword evidence="1" id="KW-0812">Transmembrane</keyword>
<keyword evidence="1" id="KW-1133">Transmembrane helix</keyword>
<evidence type="ECO:0008006" key="4">
    <source>
        <dbReference type="Google" id="ProtNLM"/>
    </source>
</evidence>
<evidence type="ECO:0000256" key="1">
    <source>
        <dbReference type="SAM" id="Phobius"/>
    </source>
</evidence>
<dbReference type="HOGENOM" id="CLU_161925_0_0_11"/>
<name>Q0RPI4_FRAAA</name>
<keyword evidence="1" id="KW-0472">Membrane</keyword>
<dbReference type="EMBL" id="CT573213">
    <property type="protein sequence ID" value="CAJ60547.1"/>
    <property type="molecule type" value="Genomic_DNA"/>
</dbReference>